<organism evidence="1 2">
    <name type="scientific">Arctium lappa</name>
    <name type="common">Greater burdock</name>
    <name type="synonym">Lappa major</name>
    <dbReference type="NCBI Taxonomy" id="4217"/>
    <lineage>
        <taxon>Eukaryota</taxon>
        <taxon>Viridiplantae</taxon>
        <taxon>Streptophyta</taxon>
        <taxon>Embryophyta</taxon>
        <taxon>Tracheophyta</taxon>
        <taxon>Spermatophyta</taxon>
        <taxon>Magnoliopsida</taxon>
        <taxon>eudicotyledons</taxon>
        <taxon>Gunneridae</taxon>
        <taxon>Pentapetalae</taxon>
        <taxon>asterids</taxon>
        <taxon>campanulids</taxon>
        <taxon>Asterales</taxon>
        <taxon>Asteraceae</taxon>
        <taxon>Carduoideae</taxon>
        <taxon>Cardueae</taxon>
        <taxon>Arctiinae</taxon>
        <taxon>Arctium</taxon>
    </lineage>
</organism>
<proteinExistence type="predicted"/>
<reference evidence="1 2" key="2">
    <citation type="journal article" date="2022" name="Mol. Ecol. Resour.">
        <title>The genomes of chicory, endive, great burdock and yacon provide insights into Asteraceae paleo-polyploidization history and plant inulin production.</title>
        <authorList>
            <person name="Fan W."/>
            <person name="Wang S."/>
            <person name="Wang H."/>
            <person name="Wang A."/>
            <person name="Jiang F."/>
            <person name="Liu H."/>
            <person name="Zhao H."/>
            <person name="Xu D."/>
            <person name="Zhang Y."/>
        </authorList>
    </citation>
    <scope>NUCLEOTIDE SEQUENCE [LARGE SCALE GENOMIC DNA]</scope>
    <source>
        <strain evidence="2">cv. Niubang</strain>
    </source>
</reference>
<name>A0ACB8Z6G1_ARCLA</name>
<sequence length="402" mass="45441">MAFVCMMISEKELSSEALEFIPVSVEEKLFKIFLENDLKRTYENHFFNHLDMTSVLHEIFEQDLMKSLSIPEVVPCTLKSLNISEDTNDGKSSTCARNHTFTHRDFLDSESESSSVKTETSSVELEVAPCTLEECKLSSGILNRMVTPKRRSVGIPICSNFLEMCLQAKTSLELEKLIKGKVLSSQNPKALKLTKSFQEKFTWQQKEKWLKNNKSLTSVVVISKEENQSGRKKQRVPIWYLDSGCSRHMTGDRGLLTLYQEKSGGGSVTFGDNKKGQIKGYGVIAKKDIDVCRVAYVDGLKHNLLSVSQLCDNGFYVMFKQQYCSLLSSRTGTELIDNGTKFKNSTIEAYLTEEGISHNFSAARTPQQNGVVERKNWTLVEAARTMLIAYGLSTSFWQKPYL</sequence>
<comment type="caution">
    <text evidence="1">The sequence shown here is derived from an EMBL/GenBank/DDBJ whole genome shotgun (WGS) entry which is preliminary data.</text>
</comment>
<dbReference type="Proteomes" id="UP001055879">
    <property type="component" value="Linkage Group LG11"/>
</dbReference>
<protein>
    <submittedName>
        <fullName evidence="1">Uncharacterized protein</fullName>
    </submittedName>
</protein>
<evidence type="ECO:0000313" key="1">
    <source>
        <dbReference type="EMBL" id="KAI3692958.1"/>
    </source>
</evidence>
<keyword evidence="2" id="KW-1185">Reference proteome</keyword>
<evidence type="ECO:0000313" key="2">
    <source>
        <dbReference type="Proteomes" id="UP001055879"/>
    </source>
</evidence>
<dbReference type="EMBL" id="CM042057">
    <property type="protein sequence ID" value="KAI3692958.1"/>
    <property type="molecule type" value="Genomic_DNA"/>
</dbReference>
<accession>A0ACB8Z6G1</accession>
<gene>
    <name evidence="1" type="ORF">L6452_32783</name>
</gene>
<reference evidence="2" key="1">
    <citation type="journal article" date="2022" name="Mol. Ecol. Resour.">
        <title>The genomes of chicory, endive, great burdock and yacon provide insights into Asteraceae palaeo-polyploidization history and plant inulin production.</title>
        <authorList>
            <person name="Fan W."/>
            <person name="Wang S."/>
            <person name="Wang H."/>
            <person name="Wang A."/>
            <person name="Jiang F."/>
            <person name="Liu H."/>
            <person name="Zhao H."/>
            <person name="Xu D."/>
            <person name="Zhang Y."/>
        </authorList>
    </citation>
    <scope>NUCLEOTIDE SEQUENCE [LARGE SCALE GENOMIC DNA]</scope>
    <source>
        <strain evidence="2">cv. Niubang</strain>
    </source>
</reference>